<accession>A0A2K2U3Z0</accession>
<dbReference type="GO" id="GO:0006145">
    <property type="term" value="P:purine nucleobase catabolic process"/>
    <property type="evidence" value="ECO:0007669"/>
    <property type="project" value="TreeGrafter"/>
</dbReference>
<evidence type="ECO:0000256" key="1">
    <source>
        <dbReference type="ARBA" id="ARBA00002368"/>
    </source>
</evidence>
<feature type="binding site" evidence="6">
    <location>
        <position position="232"/>
    </location>
    <ligand>
        <name>Zn(2+)</name>
        <dbReference type="ChEBI" id="CHEBI:29105"/>
        <label>2</label>
    </ligand>
</feature>
<evidence type="ECO:0000256" key="3">
    <source>
        <dbReference type="ARBA" id="ARBA00022723"/>
    </source>
</evidence>
<feature type="binding site" evidence="6">
    <location>
        <position position="152"/>
    </location>
    <ligand>
        <name>Zn(2+)</name>
        <dbReference type="ChEBI" id="CHEBI:29105"/>
        <label>2</label>
    </ligand>
</feature>
<dbReference type="SUPFAM" id="SSF51338">
    <property type="entry name" value="Composite domain of metallo-dependent hydrolases"/>
    <property type="match status" value="1"/>
</dbReference>
<feature type="binding site" evidence="6">
    <location>
        <begin position="62"/>
        <end position="64"/>
    </location>
    <ligand>
        <name>substrate</name>
    </ligand>
</feature>
<dbReference type="InterPro" id="IPR011059">
    <property type="entry name" value="Metal-dep_hydrolase_composite"/>
</dbReference>
<comment type="caution">
    <text evidence="8">The sequence shown here is derived from an EMBL/GenBank/DDBJ whole genome shotgun (WGS) entry which is preliminary data.</text>
</comment>
<evidence type="ECO:0000256" key="4">
    <source>
        <dbReference type="ARBA" id="ARBA00022801"/>
    </source>
</evidence>
<feature type="binding site" evidence="6">
    <location>
        <position position="152"/>
    </location>
    <ligand>
        <name>Zn(2+)</name>
        <dbReference type="ChEBI" id="CHEBI:29105"/>
        <label>1</label>
    </ligand>
</feature>
<dbReference type="UniPathway" id="UPA00070">
    <property type="reaction ID" value="UER00117"/>
</dbReference>
<feature type="binding site" evidence="6">
    <location>
        <position position="62"/>
    </location>
    <ligand>
        <name>Zn(2+)</name>
        <dbReference type="ChEBI" id="CHEBI:29105"/>
        <label>1</label>
    </ligand>
</feature>
<feature type="binding site" evidence="6">
    <location>
        <position position="279"/>
    </location>
    <ligand>
        <name>substrate</name>
    </ligand>
</feature>
<dbReference type="PANTHER" id="PTHR43668">
    <property type="entry name" value="ALLANTOINASE"/>
    <property type="match status" value="1"/>
</dbReference>
<dbReference type="CDD" id="cd01317">
    <property type="entry name" value="DHOase_IIa"/>
    <property type="match status" value="1"/>
</dbReference>
<comment type="cofactor">
    <cofactor evidence="6">
        <name>Zn(2+)</name>
        <dbReference type="ChEBI" id="CHEBI:29105"/>
    </cofactor>
    <text evidence="6">Binds 2 Zn(2+) ions per subunit.</text>
</comment>
<name>A0A2K2U3Z0_9ACTN</name>
<keyword evidence="6" id="KW-0862">Zinc</keyword>
<dbReference type="GO" id="GO:0004151">
    <property type="term" value="F:dihydroorotase activity"/>
    <property type="evidence" value="ECO:0007669"/>
    <property type="project" value="UniProtKB-UniRule"/>
</dbReference>
<dbReference type="PROSITE" id="PS00483">
    <property type="entry name" value="DIHYDROOROTASE_2"/>
    <property type="match status" value="1"/>
</dbReference>
<dbReference type="AlphaFoldDB" id="A0A2K2U3Z0"/>
<dbReference type="RefSeq" id="WP_103263094.1">
    <property type="nucleotide sequence ID" value="NZ_PPEL01000059.1"/>
</dbReference>
<keyword evidence="4 6" id="KW-0378">Hydrolase</keyword>
<keyword evidence="3 6" id="KW-0479">Metal-binding</keyword>
<dbReference type="Pfam" id="PF12890">
    <property type="entry name" value="DHOase"/>
    <property type="match status" value="1"/>
</dbReference>
<keyword evidence="5 6" id="KW-0665">Pyrimidine biosynthesis</keyword>
<evidence type="ECO:0000256" key="5">
    <source>
        <dbReference type="ARBA" id="ARBA00022975"/>
    </source>
</evidence>
<reference evidence="8 9" key="1">
    <citation type="journal article" date="2018" name="Int. J. Syst. Evol. Microbiol.">
        <title>Rubneribacter badeniensis gen. nov., sp. nov. and Enteroscipio rubneri gen. nov., sp. nov., new members of the Eggerthellaceae isolated from human faeces.</title>
        <authorList>
            <person name="Danylec N."/>
            <person name="Gobl A."/>
            <person name="Stoll D.A."/>
            <person name="Hetzer B."/>
            <person name="Kulling S.E."/>
            <person name="Huch M."/>
        </authorList>
    </citation>
    <scope>NUCLEOTIDE SEQUENCE [LARGE SCALE GENOMIC DNA]</scope>
    <source>
        <strain evidence="8 9">ResAG-85</strain>
    </source>
</reference>
<feature type="binding site" evidence="6">
    <location>
        <position position="94"/>
    </location>
    <ligand>
        <name>substrate</name>
    </ligand>
</feature>
<comment type="function">
    <text evidence="1 6">Catalyzes the reversible cyclization of carbamoyl aspartate to dihydroorotate.</text>
</comment>
<dbReference type="GO" id="GO:0044205">
    <property type="term" value="P:'de novo' UMP biosynthetic process"/>
    <property type="evidence" value="ECO:0007669"/>
    <property type="project" value="UniProtKB-UniRule"/>
</dbReference>
<dbReference type="NCBIfam" id="TIGR00857">
    <property type="entry name" value="pyrC_multi"/>
    <property type="match status" value="1"/>
</dbReference>
<feature type="active site" evidence="6">
    <location>
        <position position="306"/>
    </location>
</feature>
<dbReference type="Proteomes" id="UP000236488">
    <property type="component" value="Unassembled WGS sequence"/>
</dbReference>
<evidence type="ECO:0000256" key="2">
    <source>
        <dbReference type="ARBA" id="ARBA00010286"/>
    </source>
</evidence>
<comment type="similarity">
    <text evidence="2 6">Belongs to the metallo-dependent hydrolases superfamily. DHOase family. Class I DHOase subfamily.</text>
</comment>
<feature type="binding site" evidence="6">
    <location>
        <position position="306"/>
    </location>
    <ligand>
        <name>Zn(2+)</name>
        <dbReference type="ChEBI" id="CHEBI:29105"/>
        <label>1</label>
    </ligand>
</feature>
<dbReference type="SUPFAM" id="SSF51556">
    <property type="entry name" value="Metallo-dependent hydrolases"/>
    <property type="match status" value="1"/>
</dbReference>
<dbReference type="PANTHER" id="PTHR43668:SF2">
    <property type="entry name" value="ALLANTOINASE"/>
    <property type="match status" value="1"/>
</dbReference>
<protein>
    <recommendedName>
        <fullName evidence="6">Dihydroorotase</fullName>
        <shortName evidence="6">DHOase</shortName>
        <ecNumber evidence="6">3.5.2.3</ecNumber>
    </recommendedName>
</protein>
<organism evidence="8 9">
    <name type="scientific">Rubneribacter badeniensis</name>
    <dbReference type="NCBI Taxonomy" id="2070688"/>
    <lineage>
        <taxon>Bacteria</taxon>
        <taxon>Bacillati</taxon>
        <taxon>Actinomycetota</taxon>
        <taxon>Coriobacteriia</taxon>
        <taxon>Eggerthellales</taxon>
        <taxon>Eggerthellaceae</taxon>
        <taxon>Rubneribacter</taxon>
    </lineage>
</organism>
<feature type="domain" description="Dihydroorotase catalytic" evidence="7">
    <location>
        <begin position="49"/>
        <end position="235"/>
    </location>
</feature>
<feature type="binding site" evidence="6">
    <location>
        <begin position="324"/>
        <end position="325"/>
    </location>
    <ligand>
        <name>substrate</name>
    </ligand>
</feature>
<dbReference type="EC" id="3.5.2.3" evidence="6"/>
<sequence length="430" mass="45581">MALLLKNAQVIDPQVGLNETADILVRDGKIVEIGANLTMEKGIERDLSGKIVVPGLVDMHVHLREPGYELKEDIASGTRAAAHGGFTAVCCMPNTKPVVDNALGVEYVQARAAAVGKCRVHVAGACSQGLGGETLSEMGDMVAHGAVAFTDDGRGVQGAGMMRRVMDYAAQFDRVVMSHCQDEDLVGEGQVNEGVASTRLGILGWPAEGEEIQIARDIALCRLTGCPLHIQHLTTARGLELVRAAKAEGLPVTCEVTPHHLFLTEDAIGDEYNTFLKVNPPLRTAEDAAALIEGVKDGTVDAIATDHAPHSDFEKDREFELAPFGMIGLETSLSLVITNLVAPGIISWERAVELMSANPRAILRVERVALEPGSVADLTVIDPEAAWTVDAADFLSKAANSGFIGAELTGRATDVYVGGYATMENGVVVE</sequence>
<dbReference type="GO" id="GO:0008270">
    <property type="term" value="F:zinc ion binding"/>
    <property type="evidence" value="ECO:0007669"/>
    <property type="project" value="UniProtKB-UniRule"/>
</dbReference>
<proteinExistence type="inferred from homology"/>
<dbReference type="InterPro" id="IPR002195">
    <property type="entry name" value="Dihydroorotase_CS"/>
</dbReference>
<dbReference type="InterPro" id="IPR004722">
    <property type="entry name" value="DHOase"/>
</dbReference>
<dbReference type="InterPro" id="IPR024403">
    <property type="entry name" value="DHOase_cat"/>
</dbReference>
<evidence type="ECO:0000259" key="7">
    <source>
        <dbReference type="Pfam" id="PF12890"/>
    </source>
</evidence>
<keyword evidence="9" id="KW-1185">Reference proteome</keyword>
<evidence type="ECO:0000256" key="6">
    <source>
        <dbReference type="HAMAP-Rule" id="MF_00220"/>
    </source>
</evidence>
<dbReference type="InterPro" id="IPR032466">
    <property type="entry name" value="Metal_Hydrolase"/>
</dbReference>
<feature type="binding site" evidence="6">
    <location>
        <position position="310"/>
    </location>
    <ligand>
        <name>substrate</name>
    </ligand>
</feature>
<feature type="binding site" evidence="6">
    <location>
        <position position="179"/>
    </location>
    <ligand>
        <name>Zn(2+)</name>
        <dbReference type="ChEBI" id="CHEBI:29105"/>
        <label>2</label>
    </ligand>
</feature>
<dbReference type="InterPro" id="IPR050138">
    <property type="entry name" value="DHOase/Allantoinase_Hydrolase"/>
</dbReference>
<evidence type="ECO:0000313" key="8">
    <source>
        <dbReference type="EMBL" id="PNV64918.1"/>
    </source>
</evidence>
<gene>
    <name evidence="6" type="primary">pyrC</name>
    <name evidence="8" type="ORF">C2L80_09450</name>
</gene>
<feature type="binding site" evidence="6">
    <location>
        <position position="60"/>
    </location>
    <ligand>
        <name>Zn(2+)</name>
        <dbReference type="ChEBI" id="CHEBI:29105"/>
        <label>1</label>
    </ligand>
</feature>
<dbReference type="GO" id="GO:0004038">
    <property type="term" value="F:allantoinase activity"/>
    <property type="evidence" value="ECO:0007669"/>
    <property type="project" value="TreeGrafter"/>
</dbReference>
<dbReference type="PROSITE" id="PS00482">
    <property type="entry name" value="DIHYDROOROTASE_1"/>
    <property type="match status" value="1"/>
</dbReference>
<comment type="catalytic activity">
    <reaction evidence="6">
        <text>(S)-dihydroorotate + H2O = N-carbamoyl-L-aspartate + H(+)</text>
        <dbReference type="Rhea" id="RHEA:24296"/>
        <dbReference type="ChEBI" id="CHEBI:15377"/>
        <dbReference type="ChEBI" id="CHEBI:15378"/>
        <dbReference type="ChEBI" id="CHEBI:30864"/>
        <dbReference type="ChEBI" id="CHEBI:32814"/>
        <dbReference type="EC" id="3.5.2.3"/>
    </reaction>
</comment>
<dbReference type="HAMAP" id="MF_00220_B">
    <property type="entry name" value="PyrC_classI_B"/>
    <property type="match status" value="1"/>
</dbReference>
<dbReference type="Gene3D" id="3.20.20.140">
    <property type="entry name" value="Metal-dependent hydrolases"/>
    <property type="match status" value="1"/>
</dbReference>
<comment type="pathway">
    <text evidence="6">Pyrimidine metabolism; UMP biosynthesis via de novo pathway; (S)-dihydroorotate from bicarbonate: step 3/3.</text>
</comment>
<evidence type="ECO:0000313" key="9">
    <source>
        <dbReference type="Proteomes" id="UP000236488"/>
    </source>
</evidence>
<dbReference type="Gene3D" id="2.30.40.10">
    <property type="entry name" value="Urease, subunit C, domain 1"/>
    <property type="match status" value="1"/>
</dbReference>
<dbReference type="GO" id="GO:0005737">
    <property type="term" value="C:cytoplasm"/>
    <property type="evidence" value="ECO:0007669"/>
    <property type="project" value="TreeGrafter"/>
</dbReference>
<dbReference type="EMBL" id="PPEL01000059">
    <property type="protein sequence ID" value="PNV64918.1"/>
    <property type="molecule type" value="Genomic_DNA"/>
</dbReference>